<name>A0A4E0S2R3_FASHE</name>
<feature type="compositionally biased region" description="Low complexity" evidence="1">
    <location>
        <begin position="315"/>
        <end position="325"/>
    </location>
</feature>
<evidence type="ECO:0000313" key="3">
    <source>
        <dbReference type="Proteomes" id="UP000230066"/>
    </source>
</evidence>
<dbReference type="EMBL" id="JXXN02000786">
    <property type="protein sequence ID" value="THD26310.1"/>
    <property type="molecule type" value="Genomic_DNA"/>
</dbReference>
<evidence type="ECO:0000313" key="2">
    <source>
        <dbReference type="EMBL" id="THD26310.1"/>
    </source>
</evidence>
<dbReference type="AlphaFoldDB" id="A0A4E0S2R3"/>
<keyword evidence="3" id="KW-1185">Reference proteome</keyword>
<feature type="compositionally biased region" description="Polar residues" evidence="1">
    <location>
        <begin position="384"/>
        <end position="394"/>
    </location>
</feature>
<dbReference type="Proteomes" id="UP000230066">
    <property type="component" value="Unassembled WGS sequence"/>
</dbReference>
<gene>
    <name evidence="2" type="ORF">D915_002932</name>
</gene>
<sequence length="1065" mass="120447">MSEDEDQITNQSDQNNNAAVVLEAYDSDADRWYGNASDLTLRDLASFLGEGYESFSLLAHRKLDDRLQSIAGELAALERNIVIPKQAHATTTSAPVHSANELTSIRESIVHKLKTNRETDSQLLSEESKVVSYKVVWDCPQPDHPFNLAQQLMHDRLKSRQDAFRKSVLHHWRHELKVYAKLGFWAPDLIPAPFRQVLDLVTAAHEYKQHNSKIPATTRLLNTTQNPCLQTNPSKRFLHKFGGLEEFYKHLREDLVGTDDLNMAIHLCPFGLRIGLKRTSKNIDPNLLRRGRFHRPTVRSSNLNDLQRILFTHGQQQQLQQQQQQKRQSRPTSPIELKGLINRLLLSELNHMKSVSEYHACEETGDASVDFTVLQTLPNEETELTSMYSASSEFASGVEDDDEEEGDEGDEGGEKLARTADAVSNSTASLNSSVNMLPFGKTVKHTREQPSPETTESNDLSSLETVPIAEFRTAAETKPKGLIRDSTVDTSIAKRCSLQISKLPQVERRTTLLVTAVDQRARNLTCTEGKKVASRPSLSKTQPYDLVPELRERIPVNLLVRSMIDQLRGESRRKKQIRRGRIHDNRVKEIFRMTVKQQPVVKRVLREQNLQLATSMECASRTVSSASIPDQMALQLSEKGNRYSLPALRLVQFVVGSDRAPHFADSATAARRVSCAVQSSYGTQISKATGTQASRISAPHELQYEPVHLLPLDFGKKLSWSADQSDWAPNSVCRFQANSPGSSSLGGEVRDVEVDEDKTSRPIREVFLLPTLAPKPQNILFAVREELFDTNPFVLEYFLQVLHQIIPEDRWQIERSTAKLGTALERVGADLLLYRHSSGHPIRFKLMAILAASDSNRTLRRYLRTSAGLQGNWLDQLLRTLSSVQPSCRTETALVITRLVTTTRLMQQLLSDRKHNTVAEILHSLLRASDTYPDSWPEFYTAIAFLLQYNQRQIVLDCLFDRAVQTYSIRAATMWPRLVALVYTHWRKSTLQQLSINEKRVGLMLDAAFAHPLTRKGAREAVAAISRYHVLNSKLISLWTPKTHSMRHEMSSSTSDYLVSDTLER</sequence>
<feature type="region of interest" description="Disordered" evidence="1">
    <location>
        <begin position="314"/>
        <end position="334"/>
    </location>
</feature>
<feature type="region of interest" description="Disordered" evidence="1">
    <location>
        <begin position="384"/>
        <end position="413"/>
    </location>
</feature>
<evidence type="ECO:0000256" key="1">
    <source>
        <dbReference type="SAM" id="MobiDB-lite"/>
    </source>
</evidence>
<feature type="compositionally biased region" description="Polar residues" evidence="1">
    <location>
        <begin position="451"/>
        <end position="464"/>
    </location>
</feature>
<organism evidence="2 3">
    <name type="scientific">Fasciola hepatica</name>
    <name type="common">Liver fluke</name>
    <dbReference type="NCBI Taxonomy" id="6192"/>
    <lineage>
        <taxon>Eukaryota</taxon>
        <taxon>Metazoa</taxon>
        <taxon>Spiralia</taxon>
        <taxon>Lophotrochozoa</taxon>
        <taxon>Platyhelminthes</taxon>
        <taxon>Trematoda</taxon>
        <taxon>Digenea</taxon>
        <taxon>Plagiorchiida</taxon>
        <taxon>Echinostomata</taxon>
        <taxon>Echinostomatoidea</taxon>
        <taxon>Fasciolidae</taxon>
        <taxon>Fasciola</taxon>
    </lineage>
</organism>
<comment type="caution">
    <text evidence="2">The sequence shown here is derived from an EMBL/GenBank/DDBJ whole genome shotgun (WGS) entry which is preliminary data.</text>
</comment>
<protein>
    <submittedName>
        <fullName evidence="2">Uncharacterized protein</fullName>
    </submittedName>
</protein>
<reference evidence="2" key="1">
    <citation type="submission" date="2019-03" db="EMBL/GenBank/DDBJ databases">
        <title>Improved annotation for the trematode Fasciola hepatica.</title>
        <authorList>
            <person name="Choi Y.-J."/>
            <person name="Martin J."/>
            <person name="Mitreva M."/>
        </authorList>
    </citation>
    <scope>NUCLEOTIDE SEQUENCE [LARGE SCALE GENOMIC DNA]</scope>
</reference>
<proteinExistence type="predicted"/>
<feature type="region of interest" description="Disordered" evidence="1">
    <location>
        <begin position="443"/>
        <end position="464"/>
    </location>
</feature>
<feature type="compositionally biased region" description="Acidic residues" evidence="1">
    <location>
        <begin position="398"/>
        <end position="411"/>
    </location>
</feature>
<accession>A0A4E0S2R3</accession>